<dbReference type="RefSeq" id="WP_122193851.1">
    <property type="nucleotide sequence ID" value="NZ_JBHSKC010000001.1"/>
</dbReference>
<keyword evidence="3" id="KW-0418">Kinase</keyword>
<dbReference type="InterPro" id="IPR036890">
    <property type="entry name" value="HATPase_C_sf"/>
</dbReference>
<comment type="caution">
    <text evidence="3">The sequence shown here is derived from an EMBL/GenBank/DDBJ whole genome shotgun (WGS) entry which is preliminary data.</text>
</comment>
<evidence type="ECO:0000313" key="3">
    <source>
        <dbReference type="EMBL" id="RMI45701.1"/>
    </source>
</evidence>
<dbReference type="Pfam" id="PF14417">
    <property type="entry name" value="MEDS"/>
    <property type="match status" value="1"/>
</dbReference>
<evidence type="ECO:0000256" key="1">
    <source>
        <dbReference type="SAM" id="MobiDB-lite"/>
    </source>
</evidence>
<reference evidence="3 4" key="1">
    <citation type="submission" date="2018-10" db="EMBL/GenBank/DDBJ databases">
        <title>Isolation from soil.</title>
        <authorList>
            <person name="Hu J."/>
        </authorList>
    </citation>
    <scope>NUCLEOTIDE SEQUENCE [LARGE SCALE GENOMIC DNA]</scope>
    <source>
        <strain evidence="3 4">NEAU-Ht49</strain>
    </source>
</reference>
<dbReference type="Gene3D" id="3.30.565.10">
    <property type="entry name" value="Histidine kinase-like ATPase, C-terminal domain"/>
    <property type="match status" value="1"/>
</dbReference>
<keyword evidence="3" id="KW-0808">Transferase</keyword>
<protein>
    <submittedName>
        <fullName evidence="3">Sensor histidine kinase</fullName>
    </submittedName>
</protein>
<dbReference type="AlphaFoldDB" id="A0A3M2M870"/>
<accession>A0A3M2M870</accession>
<evidence type="ECO:0000259" key="2">
    <source>
        <dbReference type="Pfam" id="PF14417"/>
    </source>
</evidence>
<proteinExistence type="predicted"/>
<evidence type="ECO:0000313" key="4">
    <source>
        <dbReference type="Proteomes" id="UP000282674"/>
    </source>
</evidence>
<dbReference type="GO" id="GO:0016301">
    <property type="term" value="F:kinase activity"/>
    <property type="evidence" value="ECO:0007669"/>
    <property type="project" value="UniProtKB-KW"/>
</dbReference>
<dbReference type="OrthoDB" id="3748385at2"/>
<dbReference type="NCBIfam" id="NF041045">
    <property type="entry name" value="RsbA_anti_sig"/>
    <property type="match status" value="1"/>
</dbReference>
<keyword evidence="4" id="KW-1185">Reference proteome</keyword>
<dbReference type="InterPro" id="IPR047718">
    <property type="entry name" value="RsbA-like_anti_sig"/>
</dbReference>
<dbReference type="EMBL" id="RFFG01000012">
    <property type="protein sequence ID" value="RMI45701.1"/>
    <property type="molecule type" value="Genomic_DNA"/>
</dbReference>
<sequence length="349" mass="38198">MTPGTPAPAPASGARHDTPGGRPANRSSLDRLRHRALLYGSDAEFRRTALAHLAEGAAAGDVLVAILPESRRDLLRAALADAPPGAGLGPGDVEFLDASDWYRCPTTTIASFHERGRTDWWRRGRLRVLTEPPWDGRSPLEIVEWLRHESLLNVAFEATYTLLTCAYNIHTVPGDVLAVVARTHPAFADATREWPSPSYTDPAAFYAECNRSPLGPPPADAEHCRFTTGQLPDVRNFLSWQAERSGLASERRLPFLLAANEVATAVIRNGGGRGELWVWAAAGELVCELADPAARVEDRFLGHIPPRPDRPAEAAMWAVRCLCHIVEIRSDARSGTRFRLHVRLAGPAR</sequence>
<feature type="region of interest" description="Disordered" evidence="1">
    <location>
        <begin position="1"/>
        <end position="27"/>
    </location>
</feature>
<feature type="domain" description="MEDS" evidence="2">
    <location>
        <begin position="33"/>
        <end position="185"/>
    </location>
</feature>
<dbReference type="Proteomes" id="UP000282674">
    <property type="component" value="Unassembled WGS sequence"/>
</dbReference>
<gene>
    <name evidence="3" type="ORF">EBO15_08875</name>
</gene>
<organism evidence="3 4">
    <name type="scientific">Actinomadura harenae</name>
    <dbReference type="NCBI Taxonomy" id="2483351"/>
    <lineage>
        <taxon>Bacteria</taxon>
        <taxon>Bacillati</taxon>
        <taxon>Actinomycetota</taxon>
        <taxon>Actinomycetes</taxon>
        <taxon>Streptosporangiales</taxon>
        <taxon>Thermomonosporaceae</taxon>
        <taxon>Actinomadura</taxon>
    </lineage>
</organism>
<dbReference type="InterPro" id="IPR025847">
    <property type="entry name" value="MEDS_domain"/>
</dbReference>
<name>A0A3M2M870_9ACTN</name>